<sequence>MNINVNLTDKPMVSLAGKAIWPKINTRYDEYEGKRKYKVSLKFEDKEAEAKMKKICDDLLEAAKANAKFEGKKWSADATTGYKEQEDGSLLFNFQTTAFYTDRQTGEEKQKHIPVLDTVHGCPLDKDVAIGEGSVIRVLYQPSAYWSSTRANGINLYINQIAVDKLVRYSGSGIDYDAFGVTPQDENPFDGDSDEEIPV</sequence>
<feature type="domain" description="Single-stranded DNA-binding protein BPT7" evidence="2">
    <location>
        <begin position="30"/>
        <end position="160"/>
    </location>
</feature>
<evidence type="ECO:0000313" key="4">
    <source>
        <dbReference type="Proteomes" id="UP000007887"/>
    </source>
</evidence>
<dbReference type="InterPro" id="IPR012340">
    <property type="entry name" value="NA-bd_OB-fold"/>
</dbReference>
<dbReference type="KEGG" id="sri:SELR_pSRC300990"/>
<feature type="compositionally biased region" description="Acidic residues" evidence="1">
    <location>
        <begin position="187"/>
        <end position="199"/>
    </location>
</feature>
<dbReference type="InterPro" id="IPR049476">
    <property type="entry name" value="SBB_BPT7"/>
</dbReference>
<evidence type="ECO:0000259" key="2">
    <source>
        <dbReference type="Pfam" id="PF21265"/>
    </source>
</evidence>
<evidence type="ECO:0000313" key="3">
    <source>
        <dbReference type="EMBL" id="BAL85172.1"/>
    </source>
</evidence>
<dbReference type="RefSeq" id="WP_014426190.1">
    <property type="nucleotide sequence ID" value="NC_017073.1"/>
</dbReference>
<geneLocation type="plasmid" evidence="3 4">
    <name>pSRC3</name>
</geneLocation>
<dbReference type="SUPFAM" id="SSF50249">
    <property type="entry name" value="Nucleic acid-binding proteins"/>
    <property type="match status" value="1"/>
</dbReference>
<accession>I0GWN5</accession>
<organism evidence="3 4">
    <name type="scientific">Selenomonas ruminantium subsp. lactilytica (strain NBRC 103574 / TAM6421)</name>
    <dbReference type="NCBI Taxonomy" id="927704"/>
    <lineage>
        <taxon>Bacteria</taxon>
        <taxon>Bacillati</taxon>
        <taxon>Bacillota</taxon>
        <taxon>Negativicutes</taxon>
        <taxon>Selenomonadales</taxon>
        <taxon>Selenomonadaceae</taxon>
        <taxon>Selenomonas</taxon>
    </lineage>
</organism>
<keyword evidence="3" id="KW-0614">Plasmid</keyword>
<dbReference type="Gene3D" id="2.40.50.140">
    <property type="entry name" value="Nucleic acid-binding proteins"/>
    <property type="match status" value="1"/>
</dbReference>
<feature type="region of interest" description="Disordered" evidence="1">
    <location>
        <begin position="180"/>
        <end position="199"/>
    </location>
</feature>
<dbReference type="Proteomes" id="UP000007887">
    <property type="component" value="Plasmid pSRC3"/>
</dbReference>
<dbReference type="PATRIC" id="fig|927704.6.peg.3412"/>
<reference evidence="3 4" key="1">
    <citation type="submission" date="2011-10" db="EMBL/GenBank/DDBJ databases">
        <title>Whole genome sequence of Selenomonas ruminantium subsp. lactilytica TAM6421.</title>
        <authorList>
            <person name="Oguchi A."/>
            <person name="Ankai A."/>
            <person name="Kaneko J."/>
            <person name="Yamada-Narita S."/>
            <person name="Fukui S."/>
            <person name="Takahashi M."/>
            <person name="Onodera T."/>
            <person name="Kojima S."/>
            <person name="Fushimi T."/>
            <person name="Abe N."/>
            <person name="Kamio Y."/>
            <person name="Yamazaki S."/>
            <person name="Fujita N."/>
        </authorList>
    </citation>
    <scope>NUCLEOTIDE SEQUENCE [LARGE SCALE GENOMIC DNA]</scope>
    <source>
        <strain evidence="4">NBRC 103574 / TAM6421</strain>
        <plasmid evidence="3 4">pSRC3</plasmid>
    </source>
</reference>
<dbReference type="Pfam" id="PF21265">
    <property type="entry name" value="SBB_T7"/>
    <property type="match status" value="1"/>
</dbReference>
<gene>
    <name evidence="3" type="ordered locus">SELR_pSRC300990</name>
</gene>
<protein>
    <recommendedName>
        <fullName evidence="2">Single-stranded DNA-binding protein BPT7 domain-containing protein</fullName>
    </recommendedName>
</protein>
<proteinExistence type="predicted"/>
<dbReference type="HOGENOM" id="CLU_1371394_0_0_9"/>
<evidence type="ECO:0000256" key="1">
    <source>
        <dbReference type="SAM" id="MobiDB-lite"/>
    </source>
</evidence>
<dbReference type="AlphaFoldDB" id="I0GWN5"/>
<dbReference type="EMBL" id="AP012300">
    <property type="protein sequence ID" value="BAL85172.1"/>
    <property type="molecule type" value="Genomic_DNA"/>
</dbReference>
<name>I0GWN5_SELRL</name>